<comment type="subcellular location">
    <subcellularLocation>
        <location evidence="4">Cytoplasm</location>
    </subcellularLocation>
</comment>
<dbReference type="AlphaFoldDB" id="A0A2N0CZL8"/>
<dbReference type="PANTHER" id="PTHR43213">
    <property type="entry name" value="BIFUNCTIONAL DTTP/UTP PYROPHOSPHATASE/METHYLTRANSFERASE PROTEIN-RELATED"/>
    <property type="match status" value="1"/>
</dbReference>
<feature type="site" description="Important for substrate specificity" evidence="4">
    <location>
        <position position="77"/>
    </location>
</feature>
<evidence type="ECO:0000256" key="3">
    <source>
        <dbReference type="ARBA" id="ARBA00023080"/>
    </source>
</evidence>
<dbReference type="InterPro" id="IPR003697">
    <property type="entry name" value="Maf-like"/>
</dbReference>
<dbReference type="Pfam" id="PF02545">
    <property type="entry name" value="Maf"/>
    <property type="match status" value="1"/>
</dbReference>
<keyword evidence="2 4" id="KW-0378">Hydrolase</keyword>
<dbReference type="GO" id="GO:0047429">
    <property type="term" value="F:nucleoside triphosphate diphosphatase activity"/>
    <property type="evidence" value="ECO:0007669"/>
    <property type="project" value="InterPro"/>
</dbReference>
<organism evidence="5 7">
    <name type="scientific">Rhizobium sullae</name>
    <name type="common">Rhizobium hedysari</name>
    <dbReference type="NCBI Taxonomy" id="50338"/>
    <lineage>
        <taxon>Bacteria</taxon>
        <taxon>Pseudomonadati</taxon>
        <taxon>Pseudomonadota</taxon>
        <taxon>Alphaproteobacteria</taxon>
        <taxon>Hyphomicrobiales</taxon>
        <taxon>Rhizobiaceae</taxon>
        <taxon>Rhizobium/Agrobacterium group</taxon>
        <taxon>Rhizobium</taxon>
    </lineage>
</organism>
<dbReference type="Proteomes" id="UP001060123">
    <property type="component" value="Chromosome"/>
</dbReference>
<keyword evidence="3 4" id="KW-0546">Nucleotide metabolism</keyword>
<feature type="site" description="Important for substrate specificity" evidence="4">
    <location>
        <position position="13"/>
    </location>
</feature>
<dbReference type="EMBL" id="PIQN01000032">
    <property type="protein sequence ID" value="PKA39258.1"/>
    <property type="molecule type" value="Genomic_DNA"/>
</dbReference>
<dbReference type="SUPFAM" id="SSF52972">
    <property type="entry name" value="ITPase-like"/>
    <property type="match status" value="1"/>
</dbReference>
<dbReference type="PANTHER" id="PTHR43213:SF5">
    <property type="entry name" value="BIFUNCTIONAL DTTP_UTP PYROPHOSPHATASE_METHYLTRANSFERASE PROTEIN-RELATED"/>
    <property type="match status" value="1"/>
</dbReference>
<dbReference type="PIRSF" id="PIRSF006305">
    <property type="entry name" value="Maf"/>
    <property type="match status" value="1"/>
</dbReference>
<evidence type="ECO:0000313" key="8">
    <source>
        <dbReference type="Proteomes" id="UP001060123"/>
    </source>
</evidence>
<evidence type="ECO:0000313" key="7">
    <source>
        <dbReference type="Proteomes" id="UP000232164"/>
    </source>
</evidence>
<evidence type="ECO:0000256" key="4">
    <source>
        <dbReference type="HAMAP-Rule" id="MF_00528"/>
    </source>
</evidence>
<evidence type="ECO:0000256" key="2">
    <source>
        <dbReference type="ARBA" id="ARBA00022801"/>
    </source>
</evidence>
<comment type="similarity">
    <text evidence="4">Belongs to the Maf family. YceF subfamily.</text>
</comment>
<dbReference type="EMBL" id="CP104143">
    <property type="protein sequence ID" value="UWU14007.1"/>
    <property type="molecule type" value="Genomic_DNA"/>
</dbReference>
<protein>
    <recommendedName>
        <fullName evidence="4">7-methyl-GTP pyrophosphatase</fullName>
        <shortName evidence="4">m(7)GTP pyrophosphatase</shortName>
        <ecNumber evidence="4">3.6.1.-</ecNumber>
    </recommendedName>
</protein>
<dbReference type="EC" id="3.6.1.-" evidence="4"/>
<proteinExistence type="inferred from homology"/>
<name>A0A2N0CZL8_RHISU</name>
<evidence type="ECO:0000313" key="5">
    <source>
        <dbReference type="EMBL" id="PKA39258.1"/>
    </source>
</evidence>
<comment type="caution">
    <text evidence="4">Lacks conserved residue(s) required for the propagation of feature annotation.</text>
</comment>
<reference evidence="5 7" key="2">
    <citation type="submission" date="2017-12" db="EMBL/GenBank/DDBJ databases">
        <title>Genome sequence of Rhizobium sullae HCNT1 isolated from Sulla coronaria nodules and featuring peculiar denitrification phenotypes.</title>
        <authorList>
            <person name="De Diego-Diaz B."/>
            <person name="Treu L."/>
            <person name="Campanaro S."/>
            <person name="Da Silva Duarte V."/>
            <person name="Basaglia M."/>
            <person name="Favaro L."/>
            <person name="Casella S."/>
            <person name="Squartini A."/>
        </authorList>
    </citation>
    <scope>NUCLEOTIDE SEQUENCE [LARGE SCALE GENOMIC DNA]</scope>
    <source>
        <strain evidence="5 7">HCNT1</strain>
    </source>
</reference>
<dbReference type="STRING" id="1041146.GCA_000427985_03379"/>
<reference evidence="5 7" key="1">
    <citation type="submission" date="2017-11" db="EMBL/GenBank/DDBJ databases">
        <authorList>
            <person name="Han C.G."/>
        </authorList>
    </citation>
    <scope>NUCLEOTIDE SEQUENCE [LARGE SCALE GENOMIC DNA]</scope>
    <source>
        <strain evidence="5 7">HCNT1</strain>
    </source>
</reference>
<evidence type="ECO:0000256" key="1">
    <source>
        <dbReference type="ARBA" id="ARBA00001968"/>
    </source>
</evidence>
<gene>
    <name evidence="5" type="ORF">CWR43_34410</name>
    <name evidence="6" type="ORF">N2599_18070</name>
</gene>
<dbReference type="Proteomes" id="UP000232164">
    <property type="component" value="Unassembled WGS sequence"/>
</dbReference>
<comment type="catalytic activity">
    <reaction evidence="4">
        <text>N(7)-methyl-GTP + H2O = N(7)-methyl-GMP + diphosphate + H(+)</text>
        <dbReference type="Rhea" id="RHEA:58744"/>
        <dbReference type="ChEBI" id="CHEBI:15377"/>
        <dbReference type="ChEBI" id="CHEBI:15378"/>
        <dbReference type="ChEBI" id="CHEBI:33019"/>
        <dbReference type="ChEBI" id="CHEBI:58285"/>
        <dbReference type="ChEBI" id="CHEBI:87133"/>
    </reaction>
</comment>
<accession>A0A2N0CZL8</accession>
<dbReference type="GO" id="GO:0005737">
    <property type="term" value="C:cytoplasm"/>
    <property type="evidence" value="ECO:0007669"/>
    <property type="project" value="UniProtKB-SubCell"/>
</dbReference>
<keyword evidence="4" id="KW-0963">Cytoplasm</keyword>
<dbReference type="NCBIfam" id="NF002690">
    <property type="entry name" value="PRK02478.1"/>
    <property type="match status" value="1"/>
</dbReference>
<feature type="site" description="Important for substrate specificity" evidence="4">
    <location>
        <position position="162"/>
    </location>
</feature>
<dbReference type="InterPro" id="IPR029001">
    <property type="entry name" value="ITPase-like_fam"/>
</dbReference>
<dbReference type="CDD" id="cd00555">
    <property type="entry name" value="Maf"/>
    <property type="match status" value="1"/>
</dbReference>
<reference evidence="6" key="3">
    <citation type="submission" date="2022-09" db="EMBL/GenBank/DDBJ databases">
        <title>Australian commercial rhizobial inoculants.</title>
        <authorList>
            <person name="Kohlmeier M.G."/>
            <person name="O'Hara G.W."/>
            <person name="Colombi E."/>
            <person name="Ramsay J.P."/>
            <person name="Terpolilli J."/>
        </authorList>
    </citation>
    <scope>NUCLEOTIDE SEQUENCE</scope>
    <source>
        <strain evidence="6">WSM1592</strain>
    </source>
</reference>
<comment type="cofactor">
    <cofactor evidence="1 4">
        <name>a divalent metal cation</name>
        <dbReference type="ChEBI" id="CHEBI:60240"/>
    </cofactor>
</comment>
<keyword evidence="8" id="KW-1185">Reference proteome</keyword>
<dbReference type="GO" id="GO:0009117">
    <property type="term" value="P:nucleotide metabolic process"/>
    <property type="evidence" value="ECO:0007669"/>
    <property type="project" value="UniProtKB-KW"/>
</dbReference>
<evidence type="ECO:0000313" key="6">
    <source>
        <dbReference type="EMBL" id="UWU14007.1"/>
    </source>
</evidence>
<dbReference type="HAMAP" id="MF_00528">
    <property type="entry name" value="Maf"/>
    <property type="match status" value="1"/>
</dbReference>
<dbReference type="RefSeq" id="WP_027512267.1">
    <property type="nucleotide sequence ID" value="NZ_CP104143.1"/>
</dbReference>
<feature type="active site" description="Proton acceptor" evidence="4">
    <location>
        <position position="76"/>
    </location>
</feature>
<dbReference type="NCBIfam" id="TIGR00172">
    <property type="entry name" value="maf"/>
    <property type="match status" value="1"/>
</dbReference>
<dbReference type="Gene3D" id="3.90.950.10">
    <property type="match status" value="1"/>
</dbReference>
<comment type="function">
    <text evidence="4">Nucleoside triphosphate pyrophosphatase that hydrolyzes 7-methyl-GTP (m(7)GTP). May have a dual role in cell division arrest and in preventing the incorporation of modified nucleotides into cellular nucleic acids.</text>
</comment>
<sequence>MTSKLILASSSPFRRMLLANAGLEFEAHAAKIDERAIEAPLEREGASPDTVASVLARAKAEEVSSRFPDSLVIGSDQTMSLRDHVFHKPHNMADAANHLRVLSGQTHRLNSAIAIIGNGALLWEHVSHASLTMRVLSADFISRHLARVGDKALGSVGAYQLEGEGIQLFDRIDGDYFTILGLPMLPLLQKLRELGAIDG</sequence>